<evidence type="ECO:0000313" key="11">
    <source>
        <dbReference type="Proteomes" id="UP000541033"/>
    </source>
</evidence>
<evidence type="ECO:0000256" key="3">
    <source>
        <dbReference type="ARBA" id="ARBA00022475"/>
    </source>
</evidence>
<feature type="transmembrane region" description="Helical" evidence="7">
    <location>
        <begin position="276"/>
        <end position="297"/>
    </location>
</feature>
<keyword evidence="5 7" id="KW-1133">Transmembrane helix</keyword>
<keyword evidence="3" id="KW-1003">Cell membrane</keyword>
<dbReference type="AlphaFoldDB" id="A0A7X5TTC7"/>
<keyword evidence="11" id="KW-1185">Reference proteome</keyword>
<evidence type="ECO:0000313" key="10">
    <source>
        <dbReference type="EMBL" id="NIH54040.1"/>
    </source>
</evidence>
<feature type="compositionally biased region" description="Polar residues" evidence="8">
    <location>
        <begin position="1"/>
        <end position="11"/>
    </location>
</feature>
<gene>
    <name evidence="10" type="ORF">FHX76_001908</name>
</gene>
<evidence type="ECO:0000256" key="7">
    <source>
        <dbReference type="RuleBase" id="RU363032"/>
    </source>
</evidence>
<dbReference type="GO" id="GO:0055085">
    <property type="term" value="P:transmembrane transport"/>
    <property type="evidence" value="ECO:0007669"/>
    <property type="project" value="InterPro"/>
</dbReference>
<dbReference type="Gene3D" id="1.10.3720.10">
    <property type="entry name" value="MetI-like"/>
    <property type="match status" value="1"/>
</dbReference>
<keyword evidence="2 7" id="KW-0813">Transport</keyword>
<evidence type="ECO:0000256" key="5">
    <source>
        <dbReference type="ARBA" id="ARBA00022989"/>
    </source>
</evidence>
<dbReference type="PANTHER" id="PTHR43744:SF12">
    <property type="entry name" value="ABC TRANSPORTER PERMEASE PROTEIN MG189-RELATED"/>
    <property type="match status" value="1"/>
</dbReference>
<comment type="subcellular location">
    <subcellularLocation>
        <location evidence="1 7">Cell membrane</location>
        <topology evidence="1 7">Multi-pass membrane protein</topology>
    </subcellularLocation>
</comment>
<dbReference type="Pfam" id="PF00528">
    <property type="entry name" value="BPD_transp_1"/>
    <property type="match status" value="1"/>
</dbReference>
<feature type="domain" description="ABC transmembrane type-1" evidence="9">
    <location>
        <begin position="106"/>
        <end position="297"/>
    </location>
</feature>
<feature type="region of interest" description="Disordered" evidence="8">
    <location>
        <begin position="1"/>
        <end position="41"/>
    </location>
</feature>
<dbReference type="Proteomes" id="UP000541033">
    <property type="component" value="Unassembled WGS sequence"/>
</dbReference>
<evidence type="ECO:0000256" key="8">
    <source>
        <dbReference type="SAM" id="MobiDB-lite"/>
    </source>
</evidence>
<feature type="transmembrane region" description="Helical" evidence="7">
    <location>
        <begin position="105"/>
        <end position="132"/>
    </location>
</feature>
<dbReference type="InterPro" id="IPR000515">
    <property type="entry name" value="MetI-like"/>
</dbReference>
<name>A0A7X5TTC7_9MICO</name>
<feature type="transmembrane region" description="Helical" evidence="7">
    <location>
        <begin position="144"/>
        <end position="165"/>
    </location>
</feature>
<reference evidence="10 11" key="1">
    <citation type="submission" date="2020-02" db="EMBL/GenBank/DDBJ databases">
        <title>Sequencing the genomes of 1000 actinobacteria strains.</title>
        <authorList>
            <person name="Klenk H.-P."/>
        </authorList>
    </citation>
    <scope>NUCLEOTIDE SEQUENCE [LARGE SCALE GENOMIC DNA]</scope>
    <source>
        <strain evidence="10 11">DSM 27960</strain>
    </source>
</reference>
<dbReference type="GO" id="GO:0005886">
    <property type="term" value="C:plasma membrane"/>
    <property type="evidence" value="ECO:0007669"/>
    <property type="project" value="UniProtKB-SubCell"/>
</dbReference>
<protein>
    <submittedName>
        <fullName evidence="10">Raffinose/stachyose/melibiose transport system permease protein</fullName>
    </submittedName>
</protein>
<dbReference type="PROSITE" id="PS50928">
    <property type="entry name" value="ABC_TM1"/>
    <property type="match status" value="1"/>
</dbReference>
<keyword evidence="4 7" id="KW-0812">Transmembrane</keyword>
<evidence type="ECO:0000256" key="1">
    <source>
        <dbReference type="ARBA" id="ARBA00004651"/>
    </source>
</evidence>
<accession>A0A7X5TTC7</accession>
<proteinExistence type="inferred from homology"/>
<keyword evidence="6 7" id="KW-0472">Membrane</keyword>
<feature type="transmembrane region" description="Helical" evidence="7">
    <location>
        <begin position="177"/>
        <end position="197"/>
    </location>
</feature>
<comment type="caution">
    <text evidence="10">The sequence shown here is derived from an EMBL/GenBank/DDBJ whole genome shotgun (WGS) entry which is preliminary data.</text>
</comment>
<feature type="transmembrane region" description="Helical" evidence="7">
    <location>
        <begin position="218"/>
        <end position="240"/>
    </location>
</feature>
<evidence type="ECO:0000256" key="4">
    <source>
        <dbReference type="ARBA" id="ARBA00022692"/>
    </source>
</evidence>
<dbReference type="InterPro" id="IPR035906">
    <property type="entry name" value="MetI-like_sf"/>
</dbReference>
<evidence type="ECO:0000259" key="9">
    <source>
        <dbReference type="PROSITE" id="PS50928"/>
    </source>
</evidence>
<sequence>MSQITRTTSDGNRPGTEIKTAPSEPIDRASARGKRRGPRPSLGAQFMSSTVLWVYAFIAITPLLLMLMNSFRTNQELATQPLGLPLSPDFSSYQRAWIEASFSTYFVNSLVVTIASVVLSTVVSLLAAYGLARSQSKVLQVVESIFVSGLMMPVYLMIVPIFYLLDSMGMVSTREGLILVYTAVSIPFSVFVLGAFFRQLPLELEEAARIDGAGPFRIFWAVMVPLVRPAIATVIIFRFVPIWNDFFYPLILIRDPSKYTLPVGLTSFFGEYQTDWSTLFAGLVIATLPLIVLFLLATKQIVAGLTAGMGK</sequence>
<dbReference type="SUPFAM" id="SSF161098">
    <property type="entry name" value="MetI-like"/>
    <property type="match status" value="1"/>
</dbReference>
<organism evidence="10 11">
    <name type="scientific">Lysinibacter cavernae</name>
    <dbReference type="NCBI Taxonomy" id="1640652"/>
    <lineage>
        <taxon>Bacteria</taxon>
        <taxon>Bacillati</taxon>
        <taxon>Actinomycetota</taxon>
        <taxon>Actinomycetes</taxon>
        <taxon>Micrococcales</taxon>
        <taxon>Microbacteriaceae</taxon>
        <taxon>Lysinibacter</taxon>
    </lineage>
</organism>
<dbReference type="EMBL" id="JAAMOX010000001">
    <property type="protein sequence ID" value="NIH54040.1"/>
    <property type="molecule type" value="Genomic_DNA"/>
</dbReference>
<dbReference type="PANTHER" id="PTHR43744">
    <property type="entry name" value="ABC TRANSPORTER PERMEASE PROTEIN MG189-RELATED-RELATED"/>
    <property type="match status" value="1"/>
</dbReference>
<comment type="similarity">
    <text evidence="7">Belongs to the binding-protein-dependent transport system permease family.</text>
</comment>
<dbReference type="CDD" id="cd06261">
    <property type="entry name" value="TM_PBP2"/>
    <property type="match status" value="1"/>
</dbReference>
<evidence type="ECO:0000256" key="2">
    <source>
        <dbReference type="ARBA" id="ARBA00022448"/>
    </source>
</evidence>
<feature type="transmembrane region" description="Helical" evidence="7">
    <location>
        <begin position="42"/>
        <end position="67"/>
    </location>
</feature>
<evidence type="ECO:0000256" key="6">
    <source>
        <dbReference type="ARBA" id="ARBA00023136"/>
    </source>
</evidence>
<dbReference type="RefSeq" id="WP_167150130.1">
    <property type="nucleotide sequence ID" value="NZ_JAAMOX010000001.1"/>
</dbReference>